<proteinExistence type="predicted"/>
<feature type="transmembrane region" description="Helical" evidence="1">
    <location>
        <begin position="17"/>
        <end position="34"/>
    </location>
</feature>
<comment type="caution">
    <text evidence="2">The sequence shown here is derived from an EMBL/GenBank/DDBJ whole genome shotgun (WGS) entry which is preliminary data.</text>
</comment>
<keyword evidence="3" id="KW-1185">Reference proteome</keyword>
<keyword evidence="1" id="KW-0472">Membrane</keyword>
<dbReference type="EMBL" id="RCOS01000036">
    <property type="protein sequence ID" value="RSN77420.1"/>
    <property type="molecule type" value="Genomic_DNA"/>
</dbReference>
<gene>
    <name evidence="2" type="ORF">D6D85_02725</name>
</gene>
<reference evidence="2 3" key="1">
    <citation type="submission" date="2018-10" db="EMBL/GenBank/DDBJ databases">
        <title>Co-occurring genomic capacity for anaerobic methane metabolism and dissimilatory sulfite reduction discovered in the Korarchaeota.</title>
        <authorList>
            <person name="Mckay L.J."/>
            <person name="Dlakic M."/>
            <person name="Fields M.W."/>
            <person name="Delmont T.O."/>
            <person name="Eren A.M."/>
            <person name="Jay Z.J."/>
            <person name="Klingelsmith K.B."/>
            <person name="Rusch D.B."/>
            <person name="Inskeep W.P."/>
        </authorList>
    </citation>
    <scope>NUCLEOTIDE SEQUENCE [LARGE SCALE GENOMIC DNA]</scope>
    <source>
        <strain evidence="2 3">MDKW</strain>
    </source>
</reference>
<sequence length="203" mass="24220">MQDFLDILKMLPHPEGLISYLIGSFIFLAFFTWLKMVPDIKKREDWLRDRLMKGRPPLQTKLGTFYTYSVWMRERRGYKYWLRKLLSLKAEGETEIRMHATTLYSSVRDQLPEFKRNVEEKFKVKVDFWESENGELEMSLKIPSVDMDECTEVWQGIGGILKQEETKPTSTFLDYALTIPHIRRMFYHLARRRAKKGEKAKTP</sequence>
<evidence type="ECO:0000313" key="3">
    <source>
        <dbReference type="Proteomes" id="UP000277582"/>
    </source>
</evidence>
<organism evidence="2 3">
    <name type="scientific">Candidatus Methanodesulfokora washburnensis</name>
    <dbReference type="NCBI Taxonomy" id="2478471"/>
    <lineage>
        <taxon>Archaea</taxon>
        <taxon>Thermoproteota</taxon>
        <taxon>Candidatus Korarchaeia</taxon>
        <taxon>Candidatus Korarchaeia incertae sedis</taxon>
        <taxon>Candidatus Methanodesulfokora</taxon>
    </lineage>
</organism>
<accession>A0A3R9RS99</accession>
<keyword evidence="1" id="KW-1133">Transmembrane helix</keyword>
<keyword evidence="1" id="KW-0812">Transmembrane</keyword>
<evidence type="ECO:0000256" key="1">
    <source>
        <dbReference type="SAM" id="Phobius"/>
    </source>
</evidence>
<evidence type="ECO:0000313" key="2">
    <source>
        <dbReference type="EMBL" id="RSN77420.1"/>
    </source>
</evidence>
<name>A0A3R9RS99_9CREN</name>
<dbReference type="Proteomes" id="UP000277582">
    <property type="component" value="Unassembled WGS sequence"/>
</dbReference>
<dbReference type="AlphaFoldDB" id="A0A3R9RS99"/>
<protein>
    <submittedName>
        <fullName evidence="2">Uncharacterized protein</fullName>
    </submittedName>
</protein>
<dbReference type="RefSeq" id="WP_125670528.1">
    <property type="nucleotide sequence ID" value="NZ_RCOS01000036.1"/>
</dbReference>